<evidence type="ECO:0000313" key="3">
    <source>
        <dbReference type="Proteomes" id="UP000235916"/>
    </source>
</evidence>
<proteinExistence type="predicted"/>
<dbReference type="OrthoDB" id="9149087at2"/>
<dbReference type="Proteomes" id="UP000235916">
    <property type="component" value="Unassembled WGS sequence"/>
</dbReference>
<evidence type="ECO:0000256" key="1">
    <source>
        <dbReference type="SAM" id="MobiDB-lite"/>
    </source>
</evidence>
<comment type="caution">
    <text evidence="2">The sequence shown here is derived from an EMBL/GenBank/DDBJ whole genome shotgun (WGS) entry which is preliminary data.</text>
</comment>
<protein>
    <recommendedName>
        <fullName evidence="4">Beta-barrel porin 2</fullName>
    </recommendedName>
</protein>
<name>A0A2N8KW24_9BURK</name>
<organism evidence="2 3">
    <name type="scientific">Kinneretia aquatilis</name>
    <dbReference type="NCBI Taxonomy" id="2070761"/>
    <lineage>
        <taxon>Bacteria</taxon>
        <taxon>Pseudomonadati</taxon>
        <taxon>Pseudomonadota</taxon>
        <taxon>Betaproteobacteria</taxon>
        <taxon>Burkholderiales</taxon>
        <taxon>Sphaerotilaceae</taxon>
        <taxon>Roseateles</taxon>
    </lineage>
</organism>
<gene>
    <name evidence="2" type="ORF">C1O66_08960</name>
</gene>
<reference evidence="2 3" key="1">
    <citation type="submission" date="2018-01" db="EMBL/GenBank/DDBJ databases">
        <title>Draft genome sequence of Paucibacter aquatile CR182 isolated from freshwater of the Nakdong River.</title>
        <authorList>
            <person name="Choi A."/>
            <person name="Chung E.J."/>
        </authorList>
    </citation>
    <scope>NUCLEOTIDE SEQUENCE [LARGE SCALE GENOMIC DNA]</scope>
    <source>
        <strain evidence="2 3">CR182</strain>
    </source>
</reference>
<evidence type="ECO:0008006" key="4">
    <source>
        <dbReference type="Google" id="ProtNLM"/>
    </source>
</evidence>
<dbReference type="AlphaFoldDB" id="A0A2N8KW24"/>
<accession>A0A2N8KW24</accession>
<evidence type="ECO:0000313" key="2">
    <source>
        <dbReference type="EMBL" id="PND37640.1"/>
    </source>
</evidence>
<feature type="region of interest" description="Disordered" evidence="1">
    <location>
        <begin position="1"/>
        <end position="38"/>
    </location>
</feature>
<keyword evidence="3" id="KW-1185">Reference proteome</keyword>
<dbReference type="SUPFAM" id="SSF56935">
    <property type="entry name" value="Porins"/>
    <property type="match status" value="1"/>
</dbReference>
<sequence>MPTESLIAGGLRASGTCLPSPAPTNAAPGSPRKPMSVSLNRPLPPAALGLLSLLGCCLASPALADANPYYVGTALNLSHVSNIYRQNNNANSDRVVSASLLAGIDQTFGRQRLNLDASLQANRYQNNSELNNRGYTLKGGLDWSTAERLSGSVKVNNSQSLATYNIGSGIAPIFKKNIEKNTAVDAVLRVGLVTKFSAEASAGQRSRRFSAVEYSRLEVDQTRYSLGLTYSPSPNLRLGVAGRHTRDRFPRFTLINLLNAEYQASEFTRKDIDLTGRAVLSGASSIDGRISHGRSRVKLGAGNDFNGTTGQLTWTWLPTVRWNIATTLSRDTGLETSFFRVGGNTLNADQNRVTTSAQLAVSYELTAKIVLNASASSSRAERVDDFLGQQAKSQDRDTAYSLGARWLYSRSIQLGCQYTKNSRSSTIVQYVYDANSFGCYGQMVLN</sequence>
<dbReference type="EMBL" id="POSP01000003">
    <property type="protein sequence ID" value="PND37640.1"/>
    <property type="molecule type" value="Genomic_DNA"/>
</dbReference>